<comment type="caution">
    <text evidence="1">The sequence shown here is derived from an EMBL/GenBank/DDBJ whole genome shotgun (WGS) entry which is preliminary data.</text>
</comment>
<dbReference type="Proteomes" id="UP001148629">
    <property type="component" value="Unassembled WGS sequence"/>
</dbReference>
<gene>
    <name evidence="1" type="ORF">NM208_g5732</name>
</gene>
<organism evidence="1 2">
    <name type="scientific">Fusarium decemcellulare</name>
    <dbReference type="NCBI Taxonomy" id="57161"/>
    <lineage>
        <taxon>Eukaryota</taxon>
        <taxon>Fungi</taxon>
        <taxon>Dikarya</taxon>
        <taxon>Ascomycota</taxon>
        <taxon>Pezizomycotina</taxon>
        <taxon>Sordariomycetes</taxon>
        <taxon>Hypocreomycetidae</taxon>
        <taxon>Hypocreales</taxon>
        <taxon>Nectriaceae</taxon>
        <taxon>Fusarium</taxon>
        <taxon>Fusarium decemcellulare species complex</taxon>
    </lineage>
</organism>
<protein>
    <submittedName>
        <fullName evidence="1">Uncharacterized protein</fullName>
    </submittedName>
</protein>
<proteinExistence type="predicted"/>
<evidence type="ECO:0000313" key="2">
    <source>
        <dbReference type="Proteomes" id="UP001148629"/>
    </source>
</evidence>
<dbReference type="EMBL" id="JANRMS010000495">
    <property type="protein sequence ID" value="KAJ3538835.1"/>
    <property type="molecule type" value="Genomic_DNA"/>
</dbReference>
<evidence type="ECO:0000313" key="1">
    <source>
        <dbReference type="EMBL" id="KAJ3538835.1"/>
    </source>
</evidence>
<sequence>MGKGSKASKANAEPAWHYHYDAMLDPEPTEPDDDQVDVELKVLQAEIEMEVDEPEPELPNPKNLSPASRMVLLSQPDNTNGHGELEVEVGRWFRSSGVRDIIGLRSASPSASLASTDIQLGSIGPIPGFDYRHSLK</sequence>
<reference evidence="1" key="1">
    <citation type="submission" date="2022-08" db="EMBL/GenBank/DDBJ databases">
        <title>Genome Sequence of Fusarium decemcellulare.</title>
        <authorList>
            <person name="Buettner E."/>
        </authorList>
    </citation>
    <scope>NUCLEOTIDE SEQUENCE</scope>
    <source>
        <strain evidence="1">Babe19</strain>
    </source>
</reference>
<accession>A0ACC1SFQ5</accession>
<keyword evidence="2" id="KW-1185">Reference proteome</keyword>
<name>A0ACC1SFQ5_9HYPO</name>